<feature type="compositionally biased region" description="Acidic residues" evidence="6">
    <location>
        <begin position="1"/>
        <end position="11"/>
    </location>
</feature>
<feature type="region of interest" description="Disordered" evidence="6">
    <location>
        <begin position="1"/>
        <end position="22"/>
    </location>
</feature>
<evidence type="ECO:0000313" key="9">
    <source>
        <dbReference type="EMBL" id="PWJ47198.1"/>
    </source>
</evidence>
<dbReference type="InterPro" id="IPR036388">
    <property type="entry name" value="WH-like_DNA-bd_sf"/>
</dbReference>
<feature type="region of interest" description="Disordered" evidence="6">
    <location>
        <begin position="179"/>
        <end position="199"/>
    </location>
</feature>
<dbReference type="Pfam" id="PF08281">
    <property type="entry name" value="Sigma70_r4_2"/>
    <property type="match status" value="1"/>
</dbReference>
<dbReference type="CDD" id="cd06171">
    <property type="entry name" value="Sigma70_r4"/>
    <property type="match status" value="1"/>
</dbReference>
<accession>A0A315ZQM4</accession>
<name>A0A315ZQM4_9ACTN</name>
<dbReference type="InterPro" id="IPR013325">
    <property type="entry name" value="RNA_pol_sigma_r2"/>
</dbReference>
<dbReference type="EMBL" id="QGDQ01000040">
    <property type="protein sequence ID" value="PWJ47198.1"/>
    <property type="molecule type" value="Genomic_DNA"/>
</dbReference>
<reference evidence="9 10" key="1">
    <citation type="submission" date="2018-03" db="EMBL/GenBank/DDBJ databases">
        <title>Genomic Encyclopedia of Archaeal and Bacterial Type Strains, Phase II (KMG-II): from individual species to whole genera.</title>
        <authorList>
            <person name="Goeker M."/>
        </authorList>
    </citation>
    <scope>NUCLEOTIDE SEQUENCE [LARGE SCALE GENOMIC DNA]</scope>
    <source>
        <strain evidence="9 10">DSM 44889</strain>
    </source>
</reference>
<dbReference type="InterPro" id="IPR013249">
    <property type="entry name" value="RNA_pol_sigma70_r4_t2"/>
</dbReference>
<dbReference type="InterPro" id="IPR014284">
    <property type="entry name" value="RNA_pol_sigma-70_dom"/>
</dbReference>
<dbReference type="SUPFAM" id="SSF88659">
    <property type="entry name" value="Sigma3 and sigma4 domains of RNA polymerase sigma factors"/>
    <property type="match status" value="1"/>
</dbReference>
<keyword evidence="5" id="KW-0804">Transcription</keyword>
<evidence type="ECO:0000259" key="8">
    <source>
        <dbReference type="Pfam" id="PF08281"/>
    </source>
</evidence>
<sequence>MSVMAPEDEADPPPSAIRAPQSDAPQLDALFSAHWLRMVRLAVLLVDDRGTAEDVVQDAFAGLHHHWNRLQDADRAVAYLHRAVVNGCRSTLRRRRTARAWVAPHAVPTPSAEELALLGEERRDVLLAVAALPERQREALVLRYWSHLDEAGTALAMGVTRGTVKSTIHKALATLERQLRATQPTDDHTDDRSTKGGQR</sequence>
<evidence type="ECO:0000256" key="4">
    <source>
        <dbReference type="ARBA" id="ARBA00023125"/>
    </source>
</evidence>
<feature type="compositionally biased region" description="Basic and acidic residues" evidence="6">
    <location>
        <begin position="185"/>
        <end position="199"/>
    </location>
</feature>
<dbReference type="PANTHER" id="PTHR43133">
    <property type="entry name" value="RNA POLYMERASE ECF-TYPE SIGMA FACTO"/>
    <property type="match status" value="1"/>
</dbReference>
<feature type="domain" description="RNA polymerase sigma-70 region 2" evidence="7">
    <location>
        <begin position="31"/>
        <end position="96"/>
    </location>
</feature>
<keyword evidence="2" id="KW-0805">Transcription regulation</keyword>
<dbReference type="Pfam" id="PF04542">
    <property type="entry name" value="Sigma70_r2"/>
    <property type="match status" value="1"/>
</dbReference>
<evidence type="ECO:0000256" key="5">
    <source>
        <dbReference type="ARBA" id="ARBA00023163"/>
    </source>
</evidence>
<evidence type="ECO:0000259" key="7">
    <source>
        <dbReference type="Pfam" id="PF04542"/>
    </source>
</evidence>
<dbReference type="NCBIfam" id="TIGR02983">
    <property type="entry name" value="SigE-fam_strep"/>
    <property type="match status" value="1"/>
</dbReference>
<evidence type="ECO:0000313" key="10">
    <source>
        <dbReference type="Proteomes" id="UP000245469"/>
    </source>
</evidence>
<dbReference type="InterPro" id="IPR013324">
    <property type="entry name" value="RNA_pol_sigma_r3/r4-like"/>
</dbReference>
<evidence type="ECO:0000256" key="3">
    <source>
        <dbReference type="ARBA" id="ARBA00023082"/>
    </source>
</evidence>
<organism evidence="9 10">
    <name type="scientific">Quadrisphaera granulorum</name>
    <dbReference type="NCBI Taxonomy" id="317664"/>
    <lineage>
        <taxon>Bacteria</taxon>
        <taxon>Bacillati</taxon>
        <taxon>Actinomycetota</taxon>
        <taxon>Actinomycetes</taxon>
        <taxon>Kineosporiales</taxon>
        <taxon>Kineosporiaceae</taxon>
        <taxon>Quadrisphaera</taxon>
    </lineage>
</organism>
<feature type="domain" description="RNA polymerase sigma factor 70 region 4 type 2" evidence="8">
    <location>
        <begin position="123"/>
        <end position="175"/>
    </location>
</feature>
<dbReference type="AlphaFoldDB" id="A0A315ZQM4"/>
<evidence type="ECO:0000256" key="6">
    <source>
        <dbReference type="SAM" id="MobiDB-lite"/>
    </source>
</evidence>
<dbReference type="Gene3D" id="1.10.1740.10">
    <property type="match status" value="1"/>
</dbReference>
<keyword evidence="10" id="KW-1185">Reference proteome</keyword>
<gene>
    <name evidence="9" type="ORF">BXY45_14012</name>
</gene>
<dbReference type="Proteomes" id="UP000245469">
    <property type="component" value="Unassembled WGS sequence"/>
</dbReference>
<dbReference type="PANTHER" id="PTHR43133:SF50">
    <property type="entry name" value="ECF RNA POLYMERASE SIGMA FACTOR SIGM"/>
    <property type="match status" value="1"/>
</dbReference>
<dbReference type="SUPFAM" id="SSF88946">
    <property type="entry name" value="Sigma2 domain of RNA polymerase sigma factors"/>
    <property type="match status" value="1"/>
</dbReference>
<dbReference type="GO" id="GO:0016987">
    <property type="term" value="F:sigma factor activity"/>
    <property type="evidence" value="ECO:0007669"/>
    <property type="project" value="UniProtKB-KW"/>
</dbReference>
<dbReference type="NCBIfam" id="TIGR02937">
    <property type="entry name" value="sigma70-ECF"/>
    <property type="match status" value="1"/>
</dbReference>
<evidence type="ECO:0000256" key="2">
    <source>
        <dbReference type="ARBA" id="ARBA00023015"/>
    </source>
</evidence>
<dbReference type="InterPro" id="IPR007627">
    <property type="entry name" value="RNA_pol_sigma70_r2"/>
</dbReference>
<keyword evidence="3" id="KW-0731">Sigma factor</keyword>
<dbReference type="OrthoDB" id="3294528at2"/>
<proteinExistence type="inferred from homology"/>
<dbReference type="RefSeq" id="WP_109776488.1">
    <property type="nucleotide sequence ID" value="NZ_QGDQ01000040.1"/>
</dbReference>
<dbReference type="InterPro" id="IPR039425">
    <property type="entry name" value="RNA_pol_sigma-70-like"/>
</dbReference>
<keyword evidence="4" id="KW-0238">DNA-binding</keyword>
<protein>
    <submittedName>
        <fullName evidence="9">RNA polymerase sigma-70 factor (Sigma-E family)</fullName>
    </submittedName>
</protein>
<dbReference type="InterPro" id="IPR014325">
    <property type="entry name" value="RNA_pol_sigma-E_actinobac"/>
</dbReference>
<comment type="caution">
    <text evidence="9">The sequence shown here is derived from an EMBL/GenBank/DDBJ whole genome shotgun (WGS) entry which is preliminary data.</text>
</comment>
<dbReference type="Gene3D" id="1.10.10.10">
    <property type="entry name" value="Winged helix-like DNA-binding domain superfamily/Winged helix DNA-binding domain"/>
    <property type="match status" value="1"/>
</dbReference>
<dbReference type="GO" id="GO:0006352">
    <property type="term" value="P:DNA-templated transcription initiation"/>
    <property type="evidence" value="ECO:0007669"/>
    <property type="project" value="InterPro"/>
</dbReference>
<evidence type="ECO:0000256" key="1">
    <source>
        <dbReference type="ARBA" id="ARBA00010641"/>
    </source>
</evidence>
<comment type="similarity">
    <text evidence="1">Belongs to the sigma-70 factor family. ECF subfamily.</text>
</comment>
<dbReference type="GO" id="GO:0003677">
    <property type="term" value="F:DNA binding"/>
    <property type="evidence" value="ECO:0007669"/>
    <property type="project" value="UniProtKB-KW"/>
</dbReference>